<keyword evidence="1" id="KW-0812">Transmembrane</keyword>
<dbReference type="AlphaFoldDB" id="A0A1G2QHI9"/>
<comment type="caution">
    <text evidence="2">The sequence shown here is derived from an EMBL/GenBank/DDBJ whole genome shotgun (WGS) entry which is preliminary data.</text>
</comment>
<protein>
    <recommendedName>
        <fullName evidence="4">Cell division protein FtsL</fullName>
    </recommendedName>
</protein>
<dbReference type="EMBL" id="MHTK01000006">
    <property type="protein sequence ID" value="OHA59492.1"/>
    <property type="molecule type" value="Genomic_DNA"/>
</dbReference>
<name>A0A1G2QHI9_9BACT</name>
<evidence type="ECO:0000313" key="2">
    <source>
        <dbReference type="EMBL" id="OHA59492.1"/>
    </source>
</evidence>
<keyword evidence="1" id="KW-0472">Membrane</keyword>
<feature type="transmembrane region" description="Helical" evidence="1">
    <location>
        <begin position="15"/>
        <end position="35"/>
    </location>
</feature>
<proteinExistence type="predicted"/>
<dbReference type="Proteomes" id="UP000177838">
    <property type="component" value="Unassembled WGS sequence"/>
</dbReference>
<evidence type="ECO:0008006" key="4">
    <source>
        <dbReference type="Google" id="ProtNLM"/>
    </source>
</evidence>
<reference evidence="2 3" key="1">
    <citation type="journal article" date="2016" name="Nat. Commun.">
        <title>Thousands of microbial genomes shed light on interconnected biogeochemical processes in an aquifer system.</title>
        <authorList>
            <person name="Anantharaman K."/>
            <person name="Brown C.T."/>
            <person name="Hug L.A."/>
            <person name="Sharon I."/>
            <person name="Castelle C.J."/>
            <person name="Probst A.J."/>
            <person name="Thomas B.C."/>
            <person name="Singh A."/>
            <person name="Wilkins M.J."/>
            <person name="Karaoz U."/>
            <person name="Brodie E.L."/>
            <person name="Williams K.H."/>
            <person name="Hubbard S.S."/>
            <person name="Banfield J.F."/>
        </authorList>
    </citation>
    <scope>NUCLEOTIDE SEQUENCE [LARGE SCALE GENOMIC DNA]</scope>
</reference>
<gene>
    <name evidence="2" type="ORF">A2589_01360</name>
</gene>
<keyword evidence="1" id="KW-1133">Transmembrane helix</keyword>
<evidence type="ECO:0000313" key="3">
    <source>
        <dbReference type="Proteomes" id="UP000177838"/>
    </source>
</evidence>
<evidence type="ECO:0000256" key="1">
    <source>
        <dbReference type="SAM" id="Phobius"/>
    </source>
</evidence>
<organism evidence="2 3">
    <name type="scientific">Candidatus Vogelbacteria bacterium RIFOXYD1_FULL_46_19</name>
    <dbReference type="NCBI Taxonomy" id="1802439"/>
    <lineage>
        <taxon>Bacteria</taxon>
        <taxon>Candidatus Vogeliibacteriota</taxon>
    </lineage>
</organism>
<sequence>MTTKALLIPNIEQKIIGLLILILVSQALLYVYLVNSSIFNVVARKEQEEMISLTETEITGLVSEYMALSEKITLELAYERGFVDAPAKGVFAKVVPNTLTLSLLDNES</sequence>
<dbReference type="STRING" id="1802439.A2589_01360"/>
<accession>A0A1G2QHI9</accession>